<dbReference type="AlphaFoldDB" id="E9GSB5"/>
<proteinExistence type="predicted"/>
<sequence>MSKFLLAAFSCLDFVTGVISIIVQSVIIANHDDCAYSKMGVGIWNGLLLITTGISLLVTATRPKGKTGDWTLVVCAMTLMASLVQVGVASGVIYQLYGLQYFEHGPFTKPLNGILDIFKPDNIPDQKQVLTSDFPDSVLGFVNKVGGNLVSNTARYGTVRACYGLFSIDDYYGSQRKTLEVVLLGCGLIAIVVKIASFLSLRVKRLAVSASIQYTQQTATH</sequence>
<feature type="transmembrane region" description="Helical" evidence="1">
    <location>
        <begin position="72"/>
        <end position="97"/>
    </location>
</feature>
<evidence type="ECO:0008006" key="5">
    <source>
        <dbReference type="Google" id="ProtNLM"/>
    </source>
</evidence>
<name>E9GSB5_DAPPU</name>
<dbReference type="OrthoDB" id="6341743at2759"/>
<dbReference type="Proteomes" id="UP000000305">
    <property type="component" value="Unassembled WGS sequence"/>
</dbReference>
<keyword evidence="2" id="KW-0732">Signal</keyword>
<reference evidence="3 4" key="1">
    <citation type="journal article" date="2011" name="Science">
        <title>The ecoresponsive genome of Daphnia pulex.</title>
        <authorList>
            <person name="Colbourne J.K."/>
            <person name="Pfrender M.E."/>
            <person name="Gilbert D."/>
            <person name="Thomas W.K."/>
            <person name="Tucker A."/>
            <person name="Oakley T.H."/>
            <person name="Tokishita S."/>
            <person name="Aerts A."/>
            <person name="Arnold G.J."/>
            <person name="Basu M.K."/>
            <person name="Bauer D.J."/>
            <person name="Caceres C.E."/>
            <person name="Carmel L."/>
            <person name="Casola C."/>
            <person name="Choi J.H."/>
            <person name="Detter J.C."/>
            <person name="Dong Q."/>
            <person name="Dusheyko S."/>
            <person name="Eads B.D."/>
            <person name="Frohlich T."/>
            <person name="Geiler-Samerotte K.A."/>
            <person name="Gerlach D."/>
            <person name="Hatcher P."/>
            <person name="Jogdeo S."/>
            <person name="Krijgsveld J."/>
            <person name="Kriventseva E.V."/>
            <person name="Kultz D."/>
            <person name="Laforsch C."/>
            <person name="Lindquist E."/>
            <person name="Lopez J."/>
            <person name="Manak J.R."/>
            <person name="Muller J."/>
            <person name="Pangilinan J."/>
            <person name="Patwardhan R.P."/>
            <person name="Pitluck S."/>
            <person name="Pritham E.J."/>
            <person name="Rechtsteiner A."/>
            <person name="Rho M."/>
            <person name="Rogozin I.B."/>
            <person name="Sakarya O."/>
            <person name="Salamov A."/>
            <person name="Schaack S."/>
            <person name="Shapiro H."/>
            <person name="Shiga Y."/>
            <person name="Skalitzky C."/>
            <person name="Smith Z."/>
            <person name="Souvorov A."/>
            <person name="Sung W."/>
            <person name="Tang Z."/>
            <person name="Tsuchiya D."/>
            <person name="Tu H."/>
            <person name="Vos H."/>
            <person name="Wang M."/>
            <person name="Wolf Y.I."/>
            <person name="Yamagata H."/>
            <person name="Yamada T."/>
            <person name="Ye Y."/>
            <person name="Shaw J.R."/>
            <person name="Andrews J."/>
            <person name="Crease T.J."/>
            <person name="Tang H."/>
            <person name="Lucas S.M."/>
            <person name="Robertson H.M."/>
            <person name="Bork P."/>
            <person name="Koonin E.V."/>
            <person name="Zdobnov E.M."/>
            <person name="Grigoriev I.V."/>
            <person name="Lynch M."/>
            <person name="Boore J.L."/>
        </authorList>
    </citation>
    <scope>NUCLEOTIDE SEQUENCE [LARGE SCALE GENOMIC DNA]</scope>
</reference>
<gene>
    <name evidence="3" type="ORF">DAPPUDRAFT_305365</name>
</gene>
<dbReference type="EMBL" id="GL732561">
    <property type="protein sequence ID" value="EFX77697.1"/>
    <property type="molecule type" value="Genomic_DNA"/>
</dbReference>
<keyword evidence="1" id="KW-1133">Transmembrane helix</keyword>
<evidence type="ECO:0000313" key="4">
    <source>
        <dbReference type="Proteomes" id="UP000000305"/>
    </source>
</evidence>
<feature type="transmembrane region" description="Helical" evidence="1">
    <location>
        <begin position="41"/>
        <end position="60"/>
    </location>
</feature>
<keyword evidence="4" id="KW-1185">Reference proteome</keyword>
<dbReference type="InParanoid" id="E9GSB5"/>
<evidence type="ECO:0000313" key="3">
    <source>
        <dbReference type="EMBL" id="EFX77697.1"/>
    </source>
</evidence>
<dbReference type="KEGG" id="dpx:DAPPUDRAFT_305365"/>
<protein>
    <recommendedName>
        <fullName evidence="5">Tetraspanin</fullName>
    </recommendedName>
</protein>
<organism evidence="3 4">
    <name type="scientific">Daphnia pulex</name>
    <name type="common">Water flea</name>
    <dbReference type="NCBI Taxonomy" id="6669"/>
    <lineage>
        <taxon>Eukaryota</taxon>
        <taxon>Metazoa</taxon>
        <taxon>Ecdysozoa</taxon>
        <taxon>Arthropoda</taxon>
        <taxon>Crustacea</taxon>
        <taxon>Branchiopoda</taxon>
        <taxon>Diplostraca</taxon>
        <taxon>Cladocera</taxon>
        <taxon>Anomopoda</taxon>
        <taxon>Daphniidae</taxon>
        <taxon>Daphnia</taxon>
    </lineage>
</organism>
<dbReference type="HOGENOM" id="CLU_1251786_0_0_1"/>
<evidence type="ECO:0000256" key="1">
    <source>
        <dbReference type="SAM" id="Phobius"/>
    </source>
</evidence>
<feature type="chain" id="PRO_5003241246" description="Tetraspanin" evidence="2">
    <location>
        <begin position="21"/>
        <end position="221"/>
    </location>
</feature>
<keyword evidence="1" id="KW-0472">Membrane</keyword>
<keyword evidence="1" id="KW-0812">Transmembrane</keyword>
<evidence type="ECO:0000256" key="2">
    <source>
        <dbReference type="SAM" id="SignalP"/>
    </source>
</evidence>
<feature type="signal peptide" evidence="2">
    <location>
        <begin position="1"/>
        <end position="20"/>
    </location>
</feature>
<accession>E9GSB5</accession>
<feature type="transmembrane region" description="Helical" evidence="1">
    <location>
        <begin position="181"/>
        <end position="201"/>
    </location>
</feature>